<proteinExistence type="predicted"/>
<evidence type="ECO:0000313" key="2">
    <source>
        <dbReference type="Proteomes" id="UP000518681"/>
    </source>
</evidence>
<sequence>MSSYECGTDDGANGNDPAKWRKWCRGYCYKGKFFVLKPATATDTVSSLARSISSCGCVIQAASRHSGGDAALFVPELFINGSSSWNVIPSLMRITESTPDMLHFPEVAGEWKPAIRIAHVVSGNNSGRTVRGRNYQL</sequence>
<gene>
    <name evidence="1" type="ORF">GGD69_001965</name>
</gene>
<dbReference type="EMBL" id="JACIIK010000003">
    <property type="protein sequence ID" value="MBB6201116.1"/>
    <property type="molecule type" value="Genomic_DNA"/>
</dbReference>
<name>A0AAW3US20_9BURK</name>
<dbReference type="Proteomes" id="UP000518681">
    <property type="component" value="Unassembled WGS sequence"/>
</dbReference>
<organism evidence="1 2">
    <name type="scientific">Paraburkholderia fungorum</name>
    <dbReference type="NCBI Taxonomy" id="134537"/>
    <lineage>
        <taxon>Bacteria</taxon>
        <taxon>Pseudomonadati</taxon>
        <taxon>Pseudomonadota</taxon>
        <taxon>Betaproteobacteria</taxon>
        <taxon>Burkholderiales</taxon>
        <taxon>Burkholderiaceae</taxon>
        <taxon>Paraburkholderia</taxon>
    </lineage>
</organism>
<accession>A0AAW3US20</accession>
<protein>
    <submittedName>
        <fullName evidence="1">Uncharacterized protein</fullName>
    </submittedName>
</protein>
<dbReference type="RefSeq" id="WP_183797561.1">
    <property type="nucleotide sequence ID" value="NZ_JACIII010000004.1"/>
</dbReference>
<evidence type="ECO:0000313" key="1">
    <source>
        <dbReference type="EMBL" id="MBB6201116.1"/>
    </source>
</evidence>
<dbReference type="AlphaFoldDB" id="A0AAW3US20"/>
<reference evidence="1 2" key="1">
    <citation type="submission" date="2020-08" db="EMBL/GenBank/DDBJ databases">
        <title>Genomic Encyclopedia of Type Strains, Phase IV (KMG-V): Genome sequencing to study the core and pangenomes of soil and plant-associated prokaryotes.</title>
        <authorList>
            <person name="Whitman W."/>
        </authorList>
    </citation>
    <scope>NUCLEOTIDE SEQUENCE [LARGE SCALE GENOMIC DNA]</scope>
    <source>
        <strain evidence="1 2">SEMIA 4013</strain>
    </source>
</reference>
<comment type="caution">
    <text evidence="1">The sequence shown here is derived from an EMBL/GenBank/DDBJ whole genome shotgun (WGS) entry which is preliminary data.</text>
</comment>